<dbReference type="AlphaFoldDB" id="A0A8J5XFI4"/>
<dbReference type="InterPro" id="IPR002921">
    <property type="entry name" value="Fungal_lipase-type"/>
</dbReference>
<dbReference type="PANTHER" id="PTHR45856:SF24">
    <property type="entry name" value="FUNGAL LIPASE-LIKE DOMAIN-CONTAINING PROTEIN"/>
    <property type="match status" value="1"/>
</dbReference>
<dbReference type="InterPro" id="IPR029058">
    <property type="entry name" value="AB_hydrolase_fold"/>
</dbReference>
<sequence length="520" mass="55781">MVELKFEAPRRAGRARALASVGAGCVTLALIALLAQPPPGRLGLHEQTAGVKKRTPSTDQGEMDWCVAKAKKGACGSSTVARWCAQVCQANDMDGDCLQSILDIKCARLLPDSAARLADGKWGCYQGLFKHEVAACVDDSGGPVDCYEADSAATWVDADAQLRALIADNGCDSSEPSTWLPSHPHNTTGCTDMLPWASSTGRRGSGPAHECLDYARNGWCTLNTVVDRAKGGRLNNWPEEHCCACGGGNTVSPDVPEAEACAESQMAVHLSLAAYYNGTDLIQKLPEHFELIAEYHTRASADAFIGVGGGSCWAAFRGSEQDADWITDAVSALGTACAAANGQSIGECGLGFYVSHQSLRAAGLIDRLAALSREGRCPNGIRLTGHSLGAGLASIAAADLFTVGEDTNRTREIRLGQELTPHSLRVYTFGEPRSLRWYAADWFNSNVAKVRWLNWGDPIPASPPSSWGFKHWGQAREIRSDFFRKHSYKPVVQDHGASGLYLQNHAMEPYITRLAATCNP</sequence>
<evidence type="ECO:0000313" key="3">
    <source>
        <dbReference type="Proteomes" id="UP000751190"/>
    </source>
</evidence>
<dbReference type="InterPro" id="IPR051218">
    <property type="entry name" value="Sec_MonoDiacylglyc_Lipase"/>
</dbReference>
<name>A0A8J5XFI4_DIALT</name>
<reference evidence="2" key="1">
    <citation type="submission" date="2021-05" db="EMBL/GenBank/DDBJ databases">
        <title>The genome of the haptophyte Pavlova lutheri (Diacronema luteri, Pavlovales) - a model for lipid biosynthesis in eukaryotic algae.</title>
        <authorList>
            <person name="Hulatt C.J."/>
            <person name="Posewitz M.C."/>
        </authorList>
    </citation>
    <scope>NUCLEOTIDE SEQUENCE</scope>
    <source>
        <strain evidence="2">NIVA-4/92</strain>
    </source>
</reference>
<dbReference type="Pfam" id="PF01764">
    <property type="entry name" value="Lipase_3"/>
    <property type="match status" value="1"/>
</dbReference>
<protein>
    <recommendedName>
        <fullName evidence="1">Fungal lipase-type domain-containing protein</fullName>
    </recommendedName>
</protein>
<dbReference type="PANTHER" id="PTHR45856">
    <property type="entry name" value="ALPHA/BETA-HYDROLASES SUPERFAMILY PROTEIN"/>
    <property type="match status" value="1"/>
</dbReference>
<feature type="domain" description="Fungal lipase-type" evidence="1">
    <location>
        <begin position="315"/>
        <end position="465"/>
    </location>
</feature>
<dbReference type="Proteomes" id="UP000751190">
    <property type="component" value="Unassembled WGS sequence"/>
</dbReference>
<dbReference type="SUPFAM" id="SSF53474">
    <property type="entry name" value="alpha/beta-Hydrolases"/>
    <property type="match status" value="1"/>
</dbReference>
<dbReference type="OrthoDB" id="10657616at2759"/>
<dbReference type="CDD" id="cd00519">
    <property type="entry name" value="Lipase_3"/>
    <property type="match status" value="1"/>
</dbReference>
<gene>
    <name evidence="2" type="ORF">KFE25_003907</name>
</gene>
<dbReference type="Gene3D" id="3.40.50.1820">
    <property type="entry name" value="alpha/beta hydrolase"/>
    <property type="match status" value="1"/>
</dbReference>
<dbReference type="EMBL" id="JAGTXO010000015">
    <property type="protein sequence ID" value="KAG8463634.1"/>
    <property type="molecule type" value="Genomic_DNA"/>
</dbReference>
<comment type="caution">
    <text evidence="2">The sequence shown here is derived from an EMBL/GenBank/DDBJ whole genome shotgun (WGS) entry which is preliminary data.</text>
</comment>
<dbReference type="GO" id="GO:0006629">
    <property type="term" value="P:lipid metabolic process"/>
    <property type="evidence" value="ECO:0007669"/>
    <property type="project" value="InterPro"/>
</dbReference>
<organism evidence="2 3">
    <name type="scientific">Diacronema lutheri</name>
    <name type="common">Unicellular marine alga</name>
    <name type="synonym">Monochrysis lutheri</name>
    <dbReference type="NCBI Taxonomy" id="2081491"/>
    <lineage>
        <taxon>Eukaryota</taxon>
        <taxon>Haptista</taxon>
        <taxon>Haptophyta</taxon>
        <taxon>Pavlovophyceae</taxon>
        <taxon>Pavlovales</taxon>
        <taxon>Pavlovaceae</taxon>
        <taxon>Diacronema</taxon>
    </lineage>
</organism>
<evidence type="ECO:0000259" key="1">
    <source>
        <dbReference type="Pfam" id="PF01764"/>
    </source>
</evidence>
<proteinExistence type="predicted"/>
<evidence type="ECO:0000313" key="2">
    <source>
        <dbReference type="EMBL" id="KAG8463634.1"/>
    </source>
</evidence>
<accession>A0A8J5XFI4</accession>
<keyword evidence="3" id="KW-1185">Reference proteome</keyword>